<dbReference type="GO" id="GO:0006879">
    <property type="term" value="P:intracellular iron ion homeostasis"/>
    <property type="evidence" value="ECO:0007669"/>
    <property type="project" value="UniProtKB-KW"/>
</dbReference>
<dbReference type="Gene3D" id="1.20.1260.10">
    <property type="match status" value="1"/>
</dbReference>
<feature type="binding site" evidence="10">
    <location>
        <position position="103"/>
    </location>
    <ligand>
        <name>Fe cation</name>
        <dbReference type="ChEBI" id="CHEBI:24875"/>
        <label>1</label>
    </ligand>
</feature>
<dbReference type="GO" id="GO:0008199">
    <property type="term" value="F:ferric iron binding"/>
    <property type="evidence" value="ECO:0007669"/>
    <property type="project" value="InterPro"/>
</dbReference>
<dbReference type="OrthoDB" id="186462at2759"/>
<evidence type="ECO:0000256" key="8">
    <source>
        <dbReference type="ARBA" id="ARBA00023329"/>
    </source>
</evidence>
<dbReference type="SUPFAM" id="SSF47240">
    <property type="entry name" value="Ferritin-like"/>
    <property type="match status" value="1"/>
</dbReference>
<keyword evidence="4" id="KW-0963">Cytoplasm</keyword>
<comment type="subcellular location">
    <subcellularLocation>
        <location evidence="1">Cytoplasmic vesicle</location>
    </subcellularLocation>
</comment>
<dbReference type="Pfam" id="PF00210">
    <property type="entry name" value="Ferritin"/>
    <property type="match status" value="1"/>
</dbReference>
<name>A0A4U5PET6_STECR</name>
<dbReference type="InterPro" id="IPR001519">
    <property type="entry name" value="Ferritin"/>
</dbReference>
<evidence type="ECO:0000256" key="3">
    <source>
        <dbReference type="ARBA" id="ARBA00022434"/>
    </source>
</evidence>
<comment type="similarity">
    <text evidence="2 11">Belongs to the ferritin family.</text>
</comment>
<dbReference type="GO" id="GO:0008198">
    <property type="term" value="F:ferrous iron binding"/>
    <property type="evidence" value="ECO:0007669"/>
    <property type="project" value="TreeGrafter"/>
</dbReference>
<dbReference type="PANTHER" id="PTHR11431">
    <property type="entry name" value="FERRITIN"/>
    <property type="match status" value="1"/>
</dbReference>
<dbReference type="EC" id="1.16.3.1" evidence="11"/>
<sequence>MSAIRQQYHVSAENAVNEQVSNLMNASYAYLNIAYYFDRSDVALENLHKHFEKLAEKKQAMYEKLLKYQNVRGGRIVLQAIQKPEHEHFTSPENALQVALQIEQGLNEKFIGLHEIADKTNDAHFSDMVEEDLLDAQVQEIKSLADLLTSCKRAGSGLGVFMFDKELED</sequence>
<keyword evidence="8" id="KW-0968">Cytoplasmic vesicle</keyword>
<evidence type="ECO:0000256" key="4">
    <source>
        <dbReference type="ARBA" id="ARBA00022490"/>
    </source>
</evidence>
<dbReference type="InterPro" id="IPR009040">
    <property type="entry name" value="Ferritin-like_diiron"/>
</dbReference>
<evidence type="ECO:0000256" key="11">
    <source>
        <dbReference type="RuleBase" id="RU361145"/>
    </source>
</evidence>
<feature type="binding site" evidence="10">
    <location>
        <position position="137"/>
    </location>
    <ligand>
        <name>Fe cation</name>
        <dbReference type="ChEBI" id="CHEBI:24875"/>
        <label>1</label>
    </ligand>
</feature>
<evidence type="ECO:0000256" key="2">
    <source>
        <dbReference type="ARBA" id="ARBA00007513"/>
    </source>
</evidence>
<dbReference type="PANTHER" id="PTHR11431:SF75">
    <property type="entry name" value="FERRITIN"/>
    <property type="match status" value="1"/>
</dbReference>
<evidence type="ECO:0000313" key="14">
    <source>
        <dbReference type="Proteomes" id="UP000298663"/>
    </source>
</evidence>
<dbReference type="InterPro" id="IPR009078">
    <property type="entry name" value="Ferritin-like_SF"/>
</dbReference>
<dbReference type="GO" id="GO:0006826">
    <property type="term" value="P:iron ion transport"/>
    <property type="evidence" value="ECO:0007669"/>
    <property type="project" value="InterPro"/>
</dbReference>
<evidence type="ECO:0000256" key="5">
    <source>
        <dbReference type="ARBA" id="ARBA00022723"/>
    </source>
</evidence>
<evidence type="ECO:0000256" key="10">
    <source>
        <dbReference type="PIRSR" id="PIRSR601519-1"/>
    </source>
</evidence>
<dbReference type="STRING" id="34508.A0A4U5PET6"/>
<keyword evidence="5 10" id="KW-0479">Metal-binding</keyword>
<comment type="function">
    <text evidence="11">Stores iron in a soluble, non-toxic, readily available form. Important for iron homeostasis. Iron is taken up in the ferrous form and deposited as ferric hydroxides after oxidation.</text>
</comment>
<dbReference type="EMBL" id="AZBU02000002">
    <property type="protein sequence ID" value="TKR94574.1"/>
    <property type="molecule type" value="Genomic_DNA"/>
</dbReference>
<evidence type="ECO:0000256" key="6">
    <source>
        <dbReference type="ARBA" id="ARBA00023002"/>
    </source>
</evidence>
<evidence type="ECO:0000313" key="13">
    <source>
        <dbReference type="EMBL" id="TKR94574.1"/>
    </source>
</evidence>
<evidence type="ECO:0000256" key="1">
    <source>
        <dbReference type="ARBA" id="ARBA00004541"/>
    </source>
</evidence>
<keyword evidence="7 10" id="KW-0408">Iron</keyword>
<dbReference type="GO" id="GO:0031410">
    <property type="term" value="C:cytoplasmic vesicle"/>
    <property type="evidence" value="ECO:0007669"/>
    <property type="project" value="UniProtKB-SubCell"/>
</dbReference>
<keyword evidence="3 11" id="KW-0409">Iron storage</keyword>
<reference evidence="13 14" key="1">
    <citation type="journal article" date="2015" name="Genome Biol.">
        <title>Comparative genomics of Steinernema reveals deeply conserved gene regulatory networks.</title>
        <authorList>
            <person name="Dillman A.R."/>
            <person name="Macchietto M."/>
            <person name="Porter C.F."/>
            <person name="Rogers A."/>
            <person name="Williams B."/>
            <person name="Antoshechkin I."/>
            <person name="Lee M.M."/>
            <person name="Goodwin Z."/>
            <person name="Lu X."/>
            <person name="Lewis E.E."/>
            <person name="Goodrich-Blair H."/>
            <person name="Stock S.P."/>
            <person name="Adams B.J."/>
            <person name="Sternberg P.W."/>
            <person name="Mortazavi A."/>
        </authorList>
    </citation>
    <scope>NUCLEOTIDE SEQUENCE [LARGE SCALE GENOMIC DNA]</scope>
    <source>
        <strain evidence="13 14">ALL</strain>
    </source>
</reference>
<dbReference type="AlphaFoldDB" id="A0A4U5PET6"/>
<dbReference type="GO" id="GO:0004322">
    <property type="term" value="F:ferroxidase activity"/>
    <property type="evidence" value="ECO:0007669"/>
    <property type="project" value="UniProtKB-EC"/>
</dbReference>
<evidence type="ECO:0000256" key="7">
    <source>
        <dbReference type="ARBA" id="ARBA00023004"/>
    </source>
</evidence>
<dbReference type="InterPro" id="IPR012347">
    <property type="entry name" value="Ferritin-like"/>
</dbReference>
<gene>
    <name evidence="13" type="ORF">L596_008839</name>
</gene>
<proteinExistence type="inferred from homology"/>
<evidence type="ECO:0000259" key="12">
    <source>
        <dbReference type="PROSITE" id="PS50905"/>
    </source>
</evidence>
<dbReference type="FunFam" id="1.20.1260.10:FF:000024">
    <property type="entry name" value="Ferritin heavy chain"/>
    <property type="match status" value="1"/>
</dbReference>
<dbReference type="CDD" id="cd01056">
    <property type="entry name" value="Euk_Ferritin"/>
    <property type="match status" value="1"/>
</dbReference>
<reference evidence="13 14" key="2">
    <citation type="journal article" date="2019" name="G3 (Bethesda)">
        <title>Hybrid Assembly of the Genome of the Entomopathogenic Nematode Steinernema carpocapsae Identifies the X-Chromosome.</title>
        <authorList>
            <person name="Serra L."/>
            <person name="Macchietto M."/>
            <person name="Macias-Munoz A."/>
            <person name="McGill C.J."/>
            <person name="Rodriguez I.M."/>
            <person name="Rodriguez B."/>
            <person name="Murad R."/>
            <person name="Mortazavi A."/>
        </authorList>
    </citation>
    <scope>NUCLEOTIDE SEQUENCE [LARGE SCALE GENOMIC DNA]</scope>
    <source>
        <strain evidence="13 14">ALL</strain>
    </source>
</reference>
<accession>A0A4U5PET6</accession>
<feature type="domain" description="Ferritin-like diiron" evidence="12">
    <location>
        <begin position="6"/>
        <end position="155"/>
    </location>
</feature>
<keyword evidence="6 11" id="KW-0560">Oxidoreductase</keyword>
<dbReference type="Proteomes" id="UP000298663">
    <property type="component" value="Unassembled WGS sequence"/>
</dbReference>
<protein>
    <recommendedName>
        <fullName evidence="11">Ferritin</fullName>
        <ecNumber evidence="11">1.16.3.1</ecNumber>
    </recommendedName>
</protein>
<comment type="caution">
    <text evidence="13">The sequence shown here is derived from an EMBL/GenBank/DDBJ whole genome shotgun (WGS) entry which is preliminary data.</text>
</comment>
<comment type="catalytic activity">
    <reaction evidence="9 11">
        <text>4 Fe(2+) + O2 + 4 H(+) = 4 Fe(3+) + 2 H2O</text>
        <dbReference type="Rhea" id="RHEA:11148"/>
        <dbReference type="ChEBI" id="CHEBI:15377"/>
        <dbReference type="ChEBI" id="CHEBI:15378"/>
        <dbReference type="ChEBI" id="CHEBI:15379"/>
        <dbReference type="ChEBI" id="CHEBI:29033"/>
        <dbReference type="ChEBI" id="CHEBI:29034"/>
        <dbReference type="EC" id="1.16.3.1"/>
    </reaction>
</comment>
<keyword evidence="14" id="KW-1185">Reference proteome</keyword>
<evidence type="ECO:0000256" key="9">
    <source>
        <dbReference type="ARBA" id="ARBA00047990"/>
    </source>
</evidence>
<dbReference type="InterPro" id="IPR008331">
    <property type="entry name" value="Ferritin_DPS_dom"/>
</dbReference>
<organism evidence="13 14">
    <name type="scientific">Steinernema carpocapsae</name>
    <name type="common">Entomopathogenic nematode</name>
    <dbReference type="NCBI Taxonomy" id="34508"/>
    <lineage>
        <taxon>Eukaryota</taxon>
        <taxon>Metazoa</taxon>
        <taxon>Ecdysozoa</taxon>
        <taxon>Nematoda</taxon>
        <taxon>Chromadorea</taxon>
        <taxon>Rhabditida</taxon>
        <taxon>Tylenchina</taxon>
        <taxon>Panagrolaimomorpha</taxon>
        <taxon>Strongyloidoidea</taxon>
        <taxon>Steinernematidae</taxon>
        <taxon>Steinernema</taxon>
    </lineage>
</organism>
<dbReference type="PROSITE" id="PS50905">
    <property type="entry name" value="FERRITIN_LIKE"/>
    <property type="match status" value="1"/>
</dbReference>